<evidence type="ECO:0000313" key="1">
    <source>
        <dbReference type="EMBL" id="WOH07924.1"/>
    </source>
</evidence>
<protein>
    <submittedName>
        <fullName evidence="1">Uncharacterized protein</fullName>
    </submittedName>
</protein>
<organism evidence="1 2">
    <name type="scientific">Daucus carota subsp. sativus</name>
    <name type="common">Carrot</name>
    <dbReference type="NCBI Taxonomy" id="79200"/>
    <lineage>
        <taxon>Eukaryota</taxon>
        <taxon>Viridiplantae</taxon>
        <taxon>Streptophyta</taxon>
        <taxon>Embryophyta</taxon>
        <taxon>Tracheophyta</taxon>
        <taxon>Spermatophyta</taxon>
        <taxon>Magnoliopsida</taxon>
        <taxon>eudicotyledons</taxon>
        <taxon>Gunneridae</taxon>
        <taxon>Pentapetalae</taxon>
        <taxon>asterids</taxon>
        <taxon>campanulids</taxon>
        <taxon>Apiales</taxon>
        <taxon>Apiaceae</taxon>
        <taxon>Apioideae</taxon>
        <taxon>Scandiceae</taxon>
        <taxon>Daucinae</taxon>
        <taxon>Daucus</taxon>
        <taxon>Daucus sect. Daucus</taxon>
    </lineage>
</organism>
<reference evidence="1" key="1">
    <citation type="journal article" date="2016" name="Nat. Genet.">
        <title>A high-quality carrot genome assembly provides new insights into carotenoid accumulation and asterid genome evolution.</title>
        <authorList>
            <person name="Iorizzo M."/>
            <person name="Ellison S."/>
            <person name="Senalik D."/>
            <person name="Zeng P."/>
            <person name="Satapoomin P."/>
            <person name="Huang J."/>
            <person name="Bowman M."/>
            <person name="Iovene M."/>
            <person name="Sanseverino W."/>
            <person name="Cavagnaro P."/>
            <person name="Yildiz M."/>
            <person name="Macko-Podgorni A."/>
            <person name="Moranska E."/>
            <person name="Grzebelus E."/>
            <person name="Grzebelus D."/>
            <person name="Ashrafi H."/>
            <person name="Zheng Z."/>
            <person name="Cheng S."/>
            <person name="Spooner D."/>
            <person name="Van Deynze A."/>
            <person name="Simon P."/>
        </authorList>
    </citation>
    <scope>NUCLEOTIDE SEQUENCE</scope>
    <source>
        <tissue evidence="1">Leaf</tissue>
    </source>
</reference>
<gene>
    <name evidence="1" type="ORF">DCAR_0727359</name>
</gene>
<reference evidence="1" key="2">
    <citation type="submission" date="2022-03" db="EMBL/GenBank/DDBJ databases">
        <title>Draft title - Genomic analysis of global carrot germplasm unveils the trajectory of domestication and the origin of high carotenoid orange carrot.</title>
        <authorList>
            <person name="Iorizzo M."/>
            <person name="Ellison S."/>
            <person name="Senalik D."/>
            <person name="Macko-Podgorni A."/>
            <person name="Grzebelus D."/>
            <person name="Bostan H."/>
            <person name="Rolling W."/>
            <person name="Curaba J."/>
            <person name="Simon P."/>
        </authorList>
    </citation>
    <scope>NUCLEOTIDE SEQUENCE</scope>
    <source>
        <tissue evidence="1">Leaf</tissue>
    </source>
</reference>
<dbReference type="EMBL" id="CP093349">
    <property type="protein sequence ID" value="WOH07924.1"/>
    <property type="molecule type" value="Genomic_DNA"/>
</dbReference>
<dbReference type="Proteomes" id="UP000077755">
    <property type="component" value="Chromosome 7"/>
</dbReference>
<keyword evidence="2" id="KW-1185">Reference proteome</keyword>
<proteinExistence type="predicted"/>
<sequence length="166" mass="19363">MGIYLICGIKEEYTAFFTSIQGWANQPSIVKLENLLTNQDALAIQMAKALISENDEALFAGRRHYNYKNQTGNHFKEKDYLKGKLFSSGEQWRLKNANERGSYGRGSWTRKNFLLKDINFENSEYETRKKLICNRLGKPGHVEKFCRSHKLSKEMQASLKIKREKF</sequence>
<name>A0AAF1B620_DAUCS</name>
<evidence type="ECO:0000313" key="2">
    <source>
        <dbReference type="Proteomes" id="UP000077755"/>
    </source>
</evidence>
<accession>A0AAF1B620</accession>
<dbReference type="AlphaFoldDB" id="A0AAF1B620"/>